<evidence type="ECO:0000313" key="1">
    <source>
        <dbReference type="EMBL" id="ORE13718.1"/>
    </source>
</evidence>
<gene>
    <name evidence="1" type="ORF">BCV71DRAFT_277480</name>
</gene>
<dbReference type="EMBL" id="KV921515">
    <property type="protein sequence ID" value="ORE13718.1"/>
    <property type="molecule type" value="Genomic_DNA"/>
</dbReference>
<protein>
    <submittedName>
        <fullName evidence="1">Uncharacterized protein</fullName>
    </submittedName>
</protein>
<name>A0A1X0RPA6_RHIZD</name>
<accession>A0A1X0RPA6</accession>
<proteinExistence type="predicted"/>
<reference evidence="1 2" key="1">
    <citation type="journal article" date="2016" name="Proc. Natl. Acad. Sci. U.S.A.">
        <title>Lipid metabolic changes in an early divergent fungus govern the establishment of a mutualistic symbiosis with endobacteria.</title>
        <authorList>
            <person name="Lastovetsky O.A."/>
            <person name="Gaspar M.L."/>
            <person name="Mondo S.J."/>
            <person name="LaButti K.M."/>
            <person name="Sandor L."/>
            <person name="Grigoriev I.V."/>
            <person name="Henry S.A."/>
            <person name="Pawlowska T.E."/>
        </authorList>
    </citation>
    <scope>NUCLEOTIDE SEQUENCE [LARGE SCALE GENOMIC DNA]</scope>
    <source>
        <strain evidence="1 2">ATCC 11559</strain>
    </source>
</reference>
<dbReference type="VEuPathDB" id="FungiDB:BCV72DRAFT_332863"/>
<sequence length="172" mass="20070">MNNRLTVNDESVQRMIDNNSAMYYSNQMIITQNMIHRPMNTIKGCSAKQEEWKDIVTDQKLSYFLVEYVMKRGRKLRKNLDGTSIALGRESVFVYIKDIADIKRQNFEDRGKNTLNDGYTKLELEKVNGYLLAEKNDHIGCRDRLCFFISHAVLCRSKQRLGCILLICSLLY</sequence>
<dbReference type="Proteomes" id="UP000242381">
    <property type="component" value="Unassembled WGS sequence"/>
</dbReference>
<evidence type="ECO:0000313" key="2">
    <source>
        <dbReference type="Proteomes" id="UP000242381"/>
    </source>
</evidence>
<organism evidence="1 2">
    <name type="scientific">Rhizopus microsporus</name>
    <dbReference type="NCBI Taxonomy" id="58291"/>
    <lineage>
        <taxon>Eukaryota</taxon>
        <taxon>Fungi</taxon>
        <taxon>Fungi incertae sedis</taxon>
        <taxon>Mucoromycota</taxon>
        <taxon>Mucoromycotina</taxon>
        <taxon>Mucoromycetes</taxon>
        <taxon>Mucorales</taxon>
        <taxon>Mucorineae</taxon>
        <taxon>Rhizopodaceae</taxon>
        <taxon>Rhizopus</taxon>
    </lineage>
</organism>
<dbReference type="AlphaFoldDB" id="A0A1X0RPA6"/>